<dbReference type="AlphaFoldDB" id="A0A4Y8CYQ3"/>
<reference evidence="2 3" key="1">
    <citation type="submission" date="2017-11" db="EMBL/GenBank/DDBJ databases">
        <title>Comparative genomics of Botrytis spp.</title>
        <authorList>
            <person name="Valero-Jimenez C.A."/>
            <person name="Tapia P."/>
            <person name="Veloso J."/>
            <person name="Silva-Moreno E."/>
            <person name="Staats M."/>
            <person name="Valdes J.H."/>
            <person name="Van Kan J.A.L."/>
        </authorList>
    </citation>
    <scope>NUCLEOTIDE SEQUENCE [LARGE SCALE GENOMIC DNA]</scope>
    <source>
        <strain evidence="2 3">MUCL2830</strain>
    </source>
</reference>
<organism evidence="2 3">
    <name type="scientific">Botryotinia calthae</name>
    <dbReference type="NCBI Taxonomy" id="38488"/>
    <lineage>
        <taxon>Eukaryota</taxon>
        <taxon>Fungi</taxon>
        <taxon>Dikarya</taxon>
        <taxon>Ascomycota</taxon>
        <taxon>Pezizomycotina</taxon>
        <taxon>Leotiomycetes</taxon>
        <taxon>Helotiales</taxon>
        <taxon>Sclerotiniaceae</taxon>
        <taxon>Botryotinia</taxon>
    </lineage>
</organism>
<evidence type="ECO:0000313" key="2">
    <source>
        <dbReference type="EMBL" id="TEY56430.1"/>
    </source>
</evidence>
<feature type="region of interest" description="Disordered" evidence="1">
    <location>
        <begin position="76"/>
        <end position="99"/>
    </location>
</feature>
<evidence type="ECO:0000256" key="1">
    <source>
        <dbReference type="SAM" id="MobiDB-lite"/>
    </source>
</evidence>
<dbReference type="EMBL" id="PHWZ01000225">
    <property type="protein sequence ID" value="TEY56430.1"/>
    <property type="molecule type" value="Genomic_DNA"/>
</dbReference>
<evidence type="ECO:0000313" key="3">
    <source>
        <dbReference type="Proteomes" id="UP000297299"/>
    </source>
</evidence>
<accession>A0A4Y8CYQ3</accession>
<gene>
    <name evidence="2" type="ORF">BOTCAL_0225g00100</name>
</gene>
<protein>
    <submittedName>
        <fullName evidence="2">Uncharacterized protein</fullName>
    </submittedName>
</protein>
<name>A0A4Y8CYQ3_9HELO</name>
<keyword evidence="3" id="KW-1185">Reference proteome</keyword>
<dbReference type="Proteomes" id="UP000297299">
    <property type="component" value="Unassembled WGS sequence"/>
</dbReference>
<sequence length="99" mass="11115">MIQWNTCKYLAQKKYLCMFDDDMPNPASQTTIQAEVHHTREGIYYLEAEALASNTTQFGEDSPFYLTHGTFSFPAPKSPKVSRAKSNLSSGTAPFESEL</sequence>
<proteinExistence type="predicted"/>
<comment type="caution">
    <text evidence="2">The sequence shown here is derived from an EMBL/GenBank/DDBJ whole genome shotgun (WGS) entry which is preliminary data.</text>
</comment>